<accession>A0A9W7BCN0</accession>
<reference evidence="3" key="1">
    <citation type="journal article" date="2023" name="Commun. Biol.">
        <title>Genome analysis of Parmales, the sister group of diatoms, reveals the evolutionary specialization of diatoms from phago-mixotrophs to photoautotrophs.</title>
        <authorList>
            <person name="Ban H."/>
            <person name="Sato S."/>
            <person name="Yoshikawa S."/>
            <person name="Yamada K."/>
            <person name="Nakamura Y."/>
            <person name="Ichinomiya M."/>
            <person name="Sato N."/>
            <person name="Blanc-Mathieu R."/>
            <person name="Endo H."/>
            <person name="Kuwata A."/>
            <person name="Ogata H."/>
        </authorList>
    </citation>
    <scope>NUCLEOTIDE SEQUENCE [LARGE SCALE GENOMIC DNA]</scope>
    <source>
        <strain evidence="3">NIES 3701</strain>
    </source>
</reference>
<feature type="region of interest" description="Disordered" evidence="1">
    <location>
        <begin position="311"/>
        <end position="331"/>
    </location>
</feature>
<dbReference type="Proteomes" id="UP001165085">
    <property type="component" value="Unassembled WGS sequence"/>
</dbReference>
<protein>
    <submittedName>
        <fullName evidence="2">Uncharacterized protein</fullName>
    </submittedName>
</protein>
<evidence type="ECO:0000256" key="1">
    <source>
        <dbReference type="SAM" id="MobiDB-lite"/>
    </source>
</evidence>
<feature type="compositionally biased region" description="Polar residues" evidence="1">
    <location>
        <begin position="226"/>
        <end position="255"/>
    </location>
</feature>
<feature type="region of interest" description="Disordered" evidence="1">
    <location>
        <begin position="730"/>
        <end position="750"/>
    </location>
</feature>
<feature type="compositionally biased region" description="Low complexity" evidence="1">
    <location>
        <begin position="1433"/>
        <end position="1452"/>
    </location>
</feature>
<sequence length="1480" mass="167215">MKSMKSELSNDRNDLRRLSSRKSLSSDPLQRSSSFVRSSPKPRPTLRKVKSQARIQKPTSASTSPQPQSTEKFYNLGSPNPSTNFVSSPPTRLSPLRQSPRGSINAPLSDFHDLYSSVSRINGTSSQEMPEVLRDLELLDAERRSLMGENDTKAPSLIWDESSLISRSATETDDVLESKDLSQETAKMLAYALDKVEKYTSTSSLANDSSKHYHKPNESEKAVTMNLPSTTGSSRSLKTPVRSPSQTRSYLSLTKSLPGGSPTESERWNITRTRNSSQDMMAMASRASRADSASPIIGRTISRQGSVKLSVKPGTDMDTGNAKISPEKDRDVAPETSDALEAAMSSGFVVSHEVASCEEIWVQSYGSDLNKYTSISLWADTVHAEARTLVDSRTLPASALAAMSAQLLVDIEHKLVSVHGPVVHDVVDEVLSSVFILSDADGNPTCEAARKILERNLWVPGRTDMTEEDAIREEDNQGDGQLTMKHPVFAEGGLGVRKRLELFMSCPTFYDQMRYLWGNLKKEIVVRPPCHRKMQSMRAERLMETRLITRACDRWAKGIIVVCFDAWRLEVSIGREREKKGKYMMMMMSLSVKDVFKVWKKWAKENKRFGERDAKEKAKELVATTKAEIKKLHLKNAGGIGGNRKARDAAEKAKRKVVDALAIYEMPARQVGALHKIVKGFTKAFEKFTQFQDSQHQYHIEEMFRKDEDTTRLAPLYKWKSVGPNEEAFKRGRRPSLGGRPSDLLDPGKFDVETDCDDNDEETIRKWIPGQFASVEKTPAFHPFETRAGRRCKRWLNNCLRTFVYENNLPKSKMCRHWKDMEDGTLLETLMLHLTKKSPQVDKDLQQGYAEMAKNEEALYKENVEDVSKEFYESNPSLLKCWSLLKYCRDNFNGACRHIDQNHLTGLDRPKTQAEVEKHEARMASLAMRAKETGIIVHVMSQYMGQRIHVLHIHEPMTFAMVAELFCTFFKDCQDMIGEQDHIQKLYNKTLLANRDLIRQQFMELSMRGPTHWDHAQLLGIAGKIKNLYQTFAEPDEFLMTQWVKCLDDRLRYRAHLPELIRCVWQSVCTTVLSRKVRTEEDLDDGTFTTIDPLQLKSEFKRNGIINDIAIEEECAGITKVLKNRIRDLKRIFQFYAAAGDGGPATSMDNAEFWKFVKDVKLQKDRQKLPSVRVDLIFQACNIDYSLEGADRIASDDGELDPGEWVEGLCRLCMYRYTKGSVASRLEKMLNEDILPNACSLDIDVFRERLAGDRVKDTLTMHKMNMKPVFVEYAADDDTDGACDSLESMNSKELVTYCRDLKLCGAPPALSERAIKTLFAFCQQEEEEIEEGEAETQSDSEQVYSEYMETNAAIGSQMRPDPYNVLEIRIDQYLCELVHPVSITLQRFRGKGLLTVERLKEKWIEKLQRDKEREEGGGNVSGGGGGGDEEIKSASGSRPGSAAGSRPGSAKSRPGSAKDKGRRGSKSESRRPSFSGSIKE</sequence>
<keyword evidence="3" id="KW-1185">Reference proteome</keyword>
<dbReference type="OrthoDB" id="192412at2759"/>
<name>A0A9W7BCN0_9STRA</name>
<proteinExistence type="predicted"/>
<dbReference type="SUPFAM" id="SSF47473">
    <property type="entry name" value="EF-hand"/>
    <property type="match status" value="1"/>
</dbReference>
<evidence type="ECO:0000313" key="2">
    <source>
        <dbReference type="EMBL" id="GMH88556.1"/>
    </source>
</evidence>
<comment type="caution">
    <text evidence="2">The sequence shown here is derived from an EMBL/GenBank/DDBJ whole genome shotgun (WGS) entry which is preliminary data.</text>
</comment>
<feature type="region of interest" description="Disordered" evidence="1">
    <location>
        <begin position="203"/>
        <end position="278"/>
    </location>
</feature>
<feature type="region of interest" description="Disordered" evidence="1">
    <location>
        <begin position="1"/>
        <end position="105"/>
    </location>
</feature>
<feature type="compositionally biased region" description="Gly residues" evidence="1">
    <location>
        <begin position="1417"/>
        <end position="1426"/>
    </location>
</feature>
<dbReference type="InterPro" id="IPR011992">
    <property type="entry name" value="EF-hand-dom_pair"/>
</dbReference>
<feature type="region of interest" description="Disordered" evidence="1">
    <location>
        <begin position="1409"/>
        <end position="1480"/>
    </location>
</feature>
<feature type="compositionally biased region" description="Low complexity" evidence="1">
    <location>
        <begin position="56"/>
        <end position="70"/>
    </location>
</feature>
<feature type="compositionally biased region" description="Basic and acidic residues" evidence="1">
    <location>
        <begin position="1"/>
        <end position="17"/>
    </location>
</feature>
<feature type="compositionally biased region" description="Basic and acidic residues" evidence="1">
    <location>
        <begin position="209"/>
        <end position="221"/>
    </location>
</feature>
<feature type="compositionally biased region" description="Low complexity" evidence="1">
    <location>
        <begin position="21"/>
        <end position="34"/>
    </location>
</feature>
<organism evidence="2 3">
    <name type="scientific">Triparma strigata</name>
    <dbReference type="NCBI Taxonomy" id="1606541"/>
    <lineage>
        <taxon>Eukaryota</taxon>
        <taxon>Sar</taxon>
        <taxon>Stramenopiles</taxon>
        <taxon>Ochrophyta</taxon>
        <taxon>Bolidophyceae</taxon>
        <taxon>Parmales</taxon>
        <taxon>Triparmaceae</taxon>
        <taxon>Triparma</taxon>
    </lineage>
</organism>
<feature type="compositionally biased region" description="Polar residues" evidence="1">
    <location>
        <begin position="77"/>
        <end position="102"/>
    </location>
</feature>
<dbReference type="EMBL" id="BRXY01000344">
    <property type="protein sequence ID" value="GMH88556.1"/>
    <property type="molecule type" value="Genomic_DNA"/>
</dbReference>
<evidence type="ECO:0000313" key="3">
    <source>
        <dbReference type="Proteomes" id="UP001165085"/>
    </source>
</evidence>
<dbReference type="Gene3D" id="1.10.238.10">
    <property type="entry name" value="EF-hand"/>
    <property type="match status" value="1"/>
</dbReference>
<gene>
    <name evidence="2" type="ORF">TrST_g11193</name>
</gene>